<dbReference type="PATRIC" id="fig|111780.3.peg.1400"/>
<evidence type="ECO:0000313" key="2">
    <source>
        <dbReference type="Proteomes" id="UP000010473"/>
    </source>
</evidence>
<reference evidence="2" key="1">
    <citation type="journal article" date="2013" name="Proc. Natl. Acad. Sci. U.S.A.">
        <title>Improving the coverage of the cyanobacterial phylum using diversity-driven genome sequencing.</title>
        <authorList>
            <person name="Shih P.M."/>
            <person name="Wu D."/>
            <person name="Latifi A."/>
            <person name="Axen S.D."/>
            <person name="Fewer D.P."/>
            <person name="Talla E."/>
            <person name="Calteau A."/>
            <person name="Cai F."/>
            <person name="Tandeau de Marsac N."/>
            <person name="Rippka R."/>
            <person name="Herdman M."/>
            <person name="Sivonen K."/>
            <person name="Coursin T."/>
            <person name="Laurent T."/>
            <person name="Goodwin L."/>
            <person name="Nolan M."/>
            <person name="Davenport K.W."/>
            <person name="Han C.S."/>
            <person name="Rubin E.M."/>
            <person name="Eisen J.A."/>
            <person name="Woyke T."/>
            <person name="Gugger M."/>
            <person name="Kerfeld C.A."/>
        </authorList>
    </citation>
    <scope>NUCLEOTIDE SEQUENCE [LARGE SCALE GENOMIC DNA]</scope>
    <source>
        <strain evidence="2">ATCC 29371 / PCC 7437</strain>
    </source>
</reference>
<sequence>MSFFCHDALVTIAALEYQKVIDFYRKLLSQEPQPYIAEIYGEFHLPGLRLGIFYPKISHQSEFNNSTYSGMSICLEVENLEKAIAYLHQIGYPPPGEIITASHGREIYAYDPAGNRLILHQSN</sequence>
<keyword evidence="2" id="KW-1185">Reference proteome</keyword>
<organism evidence="1 2">
    <name type="scientific">Stanieria cyanosphaera (strain ATCC 29371 / PCC 7437)</name>
    <dbReference type="NCBI Taxonomy" id="111780"/>
    <lineage>
        <taxon>Bacteria</taxon>
        <taxon>Bacillati</taxon>
        <taxon>Cyanobacteriota</taxon>
        <taxon>Cyanophyceae</taxon>
        <taxon>Pleurocapsales</taxon>
        <taxon>Dermocarpellaceae</taxon>
        <taxon>Stanieria</taxon>
    </lineage>
</organism>
<dbReference type="HOGENOM" id="CLU_1944264_0_0_3"/>
<dbReference type="EMBL" id="CP003653">
    <property type="protein sequence ID" value="AFZ34910.1"/>
    <property type="molecule type" value="Genomic_DNA"/>
</dbReference>
<dbReference type="OrthoDB" id="458060at2"/>
<dbReference type="KEGG" id="scs:Sta7437_1343"/>
<dbReference type="Proteomes" id="UP000010473">
    <property type="component" value="Chromosome"/>
</dbReference>
<dbReference type="InterPro" id="IPR029068">
    <property type="entry name" value="Glyas_Bleomycin-R_OHBP_Dase"/>
</dbReference>
<dbReference type="SUPFAM" id="SSF54593">
    <property type="entry name" value="Glyoxalase/Bleomycin resistance protein/Dihydroxybiphenyl dioxygenase"/>
    <property type="match status" value="1"/>
</dbReference>
<dbReference type="AlphaFoldDB" id="K9XQL6"/>
<proteinExistence type="predicted"/>
<name>K9XQL6_STAC7</name>
<dbReference type="RefSeq" id="WP_015192583.1">
    <property type="nucleotide sequence ID" value="NC_019748.1"/>
</dbReference>
<accession>K9XQL6</accession>
<gene>
    <name evidence="1" type="ordered locus">Sta7437_1343</name>
</gene>
<evidence type="ECO:0000313" key="1">
    <source>
        <dbReference type="EMBL" id="AFZ34910.1"/>
    </source>
</evidence>
<dbReference type="eggNOG" id="COG0346">
    <property type="taxonomic scope" value="Bacteria"/>
</dbReference>
<dbReference type="Gene3D" id="3.10.180.10">
    <property type="entry name" value="2,3-Dihydroxybiphenyl 1,2-Dioxygenase, domain 1"/>
    <property type="match status" value="1"/>
</dbReference>
<protein>
    <submittedName>
        <fullName evidence="1">Glyoxalase/bleomycin resistance protein/dioxygenase</fullName>
    </submittedName>
</protein>